<sequence>MKAAVRVAYGPPDVVRVAEVPEPVVKDGELLVAVHATTVNRTDCALRAAKPFFWRVSTGLVRPKITILGNEFAGRVEAVGRGVTAFKTGDRVFGYNDVGWGAHAEYMTISQHGTVALVPDGLTYDEVAPGLEGAHYALTIIRGAGVRAGHDVLVNGATGAIGSAAVQLLRIAGARVTAVCERAHAGLVSGLGAERVIDYTTEDFTKDAGRYDAVIDAVGKSTYARCRRLLKPRGVYVASDLGPLWQNPFLALAGPLLGGRRVRFPLPRNDAATARHFAELMASGEFKPVIDRFYPLDDIVAAHRYVETGRKTGNVVITVSR</sequence>
<reference evidence="2 3" key="1">
    <citation type="submission" date="2018-01" db="EMBL/GenBank/DDBJ databases">
        <title>Draft genome sequence of Nonomuraea sp. KC333.</title>
        <authorList>
            <person name="Sahin N."/>
            <person name="Saygin H."/>
            <person name="Ay H."/>
        </authorList>
    </citation>
    <scope>NUCLEOTIDE SEQUENCE [LARGE SCALE GENOMIC DNA]</scope>
    <source>
        <strain evidence="2 3">KC333</strain>
    </source>
</reference>
<dbReference type="AlphaFoldDB" id="A0A2W2E7H5"/>
<dbReference type="Gene3D" id="3.90.180.10">
    <property type="entry name" value="Medium-chain alcohol dehydrogenases, catalytic domain"/>
    <property type="match status" value="1"/>
</dbReference>
<dbReference type="PANTHER" id="PTHR11695">
    <property type="entry name" value="ALCOHOL DEHYDROGENASE RELATED"/>
    <property type="match status" value="1"/>
</dbReference>
<dbReference type="PANTHER" id="PTHR11695:SF648">
    <property type="entry name" value="ZINC-BINDING OXIDOREDUCTASE"/>
    <property type="match status" value="1"/>
</dbReference>
<dbReference type="SUPFAM" id="SSF50129">
    <property type="entry name" value="GroES-like"/>
    <property type="match status" value="1"/>
</dbReference>
<gene>
    <name evidence="2" type="ORF">C1J01_10680</name>
</gene>
<dbReference type="CDD" id="cd08267">
    <property type="entry name" value="MDR1"/>
    <property type="match status" value="1"/>
</dbReference>
<evidence type="ECO:0000313" key="2">
    <source>
        <dbReference type="EMBL" id="PZG20002.1"/>
    </source>
</evidence>
<dbReference type="InterPro" id="IPR036291">
    <property type="entry name" value="NAD(P)-bd_dom_sf"/>
</dbReference>
<dbReference type="InterPro" id="IPR050700">
    <property type="entry name" value="YIM1/Zinc_Alcohol_DH_Fams"/>
</dbReference>
<evidence type="ECO:0000259" key="1">
    <source>
        <dbReference type="SMART" id="SM00829"/>
    </source>
</evidence>
<protein>
    <submittedName>
        <fullName evidence="2">NAD(P)-dependent alcohol dehydrogenase</fullName>
    </submittedName>
</protein>
<evidence type="ECO:0000313" key="3">
    <source>
        <dbReference type="Proteomes" id="UP000249304"/>
    </source>
</evidence>
<dbReference type="GO" id="GO:0016491">
    <property type="term" value="F:oxidoreductase activity"/>
    <property type="evidence" value="ECO:0007669"/>
    <property type="project" value="InterPro"/>
</dbReference>
<keyword evidence="3" id="KW-1185">Reference proteome</keyword>
<name>A0A2W2E7H5_9ACTN</name>
<dbReference type="InterPro" id="IPR013154">
    <property type="entry name" value="ADH-like_N"/>
</dbReference>
<feature type="domain" description="Enoyl reductase (ER)" evidence="1">
    <location>
        <begin position="10"/>
        <end position="317"/>
    </location>
</feature>
<dbReference type="RefSeq" id="WP_111178733.1">
    <property type="nucleotide sequence ID" value="NZ_POUD01000031.1"/>
</dbReference>
<dbReference type="Pfam" id="PF13602">
    <property type="entry name" value="ADH_zinc_N_2"/>
    <property type="match status" value="1"/>
</dbReference>
<accession>A0A2W2E7H5</accession>
<dbReference type="SUPFAM" id="SSF51735">
    <property type="entry name" value="NAD(P)-binding Rossmann-fold domains"/>
    <property type="match status" value="1"/>
</dbReference>
<dbReference type="SMART" id="SM00829">
    <property type="entry name" value="PKS_ER"/>
    <property type="match status" value="1"/>
</dbReference>
<organism evidence="2 3">
    <name type="scientific">Nonomuraea aridisoli</name>
    <dbReference type="NCBI Taxonomy" id="2070368"/>
    <lineage>
        <taxon>Bacteria</taxon>
        <taxon>Bacillati</taxon>
        <taxon>Actinomycetota</taxon>
        <taxon>Actinomycetes</taxon>
        <taxon>Streptosporangiales</taxon>
        <taxon>Streptosporangiaceae</taxon>
        <taxon>Nonomuraea</taxon>
    </lineage>
</organism>
<dbReference type="OrthoDB" id="3727682at2"/>
<dbReference type="InterPro" id="IPR020843">
    <property type="entry name" value="ER"/>
</dbReference>
<dbReference type="EMBL" id="POUD01000031">
    <property type="protein sequence ID" value="PZG20002.1"/>
    <property type="molecule type" value="Genomic_DNA"/>
</dbReference>
<dbReference type="Pfam" id="PF08240">
    <property type="entry name" value="ADH_N"/>
    <property type="match status" value="1"/>
</dbReference>
<dbReference type="InterPro" id="IPR011032">
    <property type="entry name" value="GroES-like_sf"/>
</dbReference>
<dbReference type="Gene3D" id="3.40.50.720">
    <property type="entry name" value="NAD(P)-binding Rossmann-like Domain"/>
    <property type="match status" value="1"/>
</dbReference>
<dbReference type="Proteomes" id="UP000249304">
    <property type="component" value="Unassembled WGS sequence"/>
</dbReference>
<proteinExistence type="predicted"/>
<comment type="caution">
    <text evidence="2">The sequence shown here is derived from an EMBL/GenBank/DDBJ whole genome shotgun (WGS) entry which is preliminary data.</text>
</comment>